<dbReference type="AlphaFoldDB" id="A0A7C8ZST2"/>
<accession>A0A7C8ZST2</accession>
<proteinExistence type="predicted"/>
<reference evidence="2" key="2">
    <citation type="submission" date="2020-07" db="EMBL/GenBank/DDBJ databases">
        <authorList>
            <person name="Vera ALvarez R."/>
            <person name="Arias-Moreno D.M."/>
            <person name="Jimenez-Jacinto V."/>
            <person name="Jimenez-Bremont J.F."/>
            <person name="Swaminathan K."/>
            <person name="Moose S.P."/>
            <person name="Guerrero-Gonzalez M.L."/>
            <person name="Marino-Ramirez L."/>
            <person name="Landsman D."/>
            <person name="Rodriguez-Kessler M."/>
            <person name="Delgado-Sanchez P."/>
        </authorList>
    </citation>
    <scope>NUCLEOTIDE SEQUENCE</scope>
    <source>
        <tissue evidence="2">Cladode</tissue>
    </source>
</reference>
<feature type="compositionally biased region" description="Pro residues" evidence="1">
    <location>
        <begin position="11"/>
        <end position="23"/>
    </location>
</feature>
<organism evidence="2">
    <name type="scientific">Opuntia streptacantha</name>
    <name type="common">Prickly pear cactus</name>
    <name type="synonym">Opuntia cardona</name>
    <dbReference type="NCBI Taxonomy" id="393608"/>
    <lineage>
        <taxon>Eukaryota</taxon>
        <taxon>Viridiplantae</taxon>
        <taxon>Streptophyta</taxon>
        <taxon>Embryophyta</taxon>
        <taxon>Tracheophyta</taxon>
        <taxon>Spermatophyta</taxon>
        <taxon>Magnoliopsida</taxon>
        <taxon>eudicotyledons</taxon>
        <taxon>Gunneridae</taxon>
        <taxon>Pentapetalae</taxon>
        <taxon>Caryophyllales</taxon>
        <taxon>Cactineae</taxon>
        <taxon>Cactaceae</taxon>
        <taxon>Opuntioideae</taxon>
        <taxon>Opuntia</taxon>
    </lineage>
</organism>
<sequence length="106" mass="11840">MAISKNRGPKMNPPPRPRSPPTIPAQMPIIQQRISWCTFQLCTASPLEASTLFPLYSITASYPDAPNATGICKKLHIQYAREHFVVYVWAISSARIASQTKKRTPT</sequence>
<protein>
    <submittedName>
        <fullName evidence="2">Uncharacterized protein</fullName>
    </submittedName>
</protein>
<name>A0A7C8ZST2_OPUST</name>
<evidence type="ECO:0000256" key="1">
    <source>
        <dbReference type="SAM" id="MobiDB-lite"/>
    </source>
</evidence>
<dbReference type="EMBL" id="GISG01161626">
    <property type="protein sequence ID" value="MBA4649690.1"/>
    <property type="molecule type" value="Transcribed_RNA"/>
</dbReference>
<evidence type="ECO:0000313" key="2">
    <source>
        <dbReference type="EMBL" id="MBA4649690.1"/>
    </source>
</evidence>
<feature type="region of interest" description="Disordered" evidence="1">
    <location>
        <begin position="1"/>
        <end position="24"/>
    </location>
</feature>
<reference evidence="2" key="1">
    <citation type="journal article" date="2013" name="J. Plant Res.">
        <title>Effect of fungi and light on seed germination of three Opuntia species from semiarid lands of central Mexico.</title>
        <authorList>
            <person name="Delgado-Sanchez P."/>
            <person name="Jimenez-Bremont J.F."/>
            <person name="Guerrero-Gonzalez Mde L."/>
            <person name="Flores J."/>
        </authorList>
    </citation>
    <scope>NUCLEOTIDE SEQUENCE</scope>
    <source>
        <tissue evidence="2">Cladode</tissue>
    </source>
</reference>